<dbReference type="Gene3D" id="3.30.2010.10">
    <property type="entry name" value="Metalloproteases ('zincins'), catalytic domain"/>
    <property type="match status" value="1"/>
</dbReference>
<gene>
    <name evidence="2" type="ORF">FYJ44_13865</name>
</gene>
<evidence type="ECO:0000313" key="3">
    <source>
        <dbReference type="Proteomes" id="UP000477488"/>
    </source>
</evidence>
<feature type="domain" description="YgjP-like metallopeptidase" evidence="1">
    <location>
        <begin position="40"/>
        <end position="206"/>
    </location>
</feature>
<dbReference type="Proteomes" id="UP000477488">
    <property type="component" value="Unassembled WGS sequence"/>
</dbReference>
<name>A0A6L5XP73_9BACT</name>
<feature type="domain" description="YgjP-like metallopeptidase" evidence="1">
    <location>
        <begin position="245"/>
        <end position="303"/>
    </location>
</feature>
<evidence type="ECO:0000313" key="2">
    <source>
        <dbReference type="EMBL" id="MSS29084.1"/>
    </source>
</evidence>
<accession>A0A6L5XP73</accession>
<dbReference type="RefSeq" id="WP_154513141.1">
    <property type="nucleotide sequence ID" value="NZ_VUMH01000021.1"/>
</dbReference>
<protein>
    <submittedName>
        <fullName evidence="2">M48 family metallopeptidase</fullName>
    </submittedName>
</protein>
<dbReference type="CDD" id="cd07344">
    <property type="entry name" value="M48_yhfN_like"/>
    <property type="match status" value="1"/>
</dbReference>
<sequence length="322" mass="35324">MPAKTAAPLPPDAQNPTADFILADGTRLTARVRRSSRARQARLSLAPDGGLLLTVPGRCPPAAVEQALPHFLPWLERAWRRHQRHAPEAVLPRAIVLPLPGLEFQVEMSGDLAEGRRRSQACTRSLLVSRGARRLLLLETPGRLRLFGPPEDAALGALALRRWCRGQAARLLPPHLLQLAAGAGFSLAGVSVRDQRGRWGSCSRAGHGAPARPRGGVSGFRAFLDKLLGGENDSGGTGNRDTSAAAGRINLNWRALLLPVPLLEHLCWHELCHLRQMNHSPAFRAELARFSPHWPDMEKALTRAWRELPWWALPVSDPDGER</sequence>
<keyword evidence="3" id="KW-1185">Reference proteome</keyword>
<dbReference type="PANTHER" id="PTHR30399">
    <property type="entry name" value="UNCHARACTERIZED PROTEIN YGJP"/>
    <property type="match status" value="1"/>
</dbReference>
<dbReference type="InterPro" id="IPR002725">
    <property type="entry name" value="YgjP-like_metallopeptidase"/>
</dbReference>
<organism evidence="2 3">
    <name type="scientific">Desulfovibrio porci</name>
    <dbReference type="NCBI Taxonomy" id="2605782"/>
    <lineage>
        <taxon>Bacteria</taxon>
        <taxon>Pseudomonadati</taxon>
        <taxon>Thermodesulfobacteriota</taxon>
        <taxon>Desulfovibrionia</taxon>
        <taxon>Desulfovibrionales</taxon>
        <taxon>Desulfovibrionaceae</taxon>
        <taxon>Desulfovibrio</taxon>
    </lineage>
</organism>
<comment type="caution">
    <text evidence="2">The sequence shown here is derived from an EMBL/GenBank/DDBJ whole genome shotgun (WGS) entry which is preliminary data.</text>
</comment>
<dbReference type="EMBL" id="VUMH01000021">
    <property type="protein sequence ID" value="MSS29084.1"/>
    <property type="molecule type" value="Genomic_DNA"/>
</dbReference>
<proteinExistence type="predicted"/>
<dbReference type="InterPro" id="IPR053136">
    <property type="entry name" value="UTP_pyrophosphatase-like"/>
</dbReference>
<dbReference type="Pfam" id="PF01863">
    <property type="entry name" value="YgjP-like"/>
    <property type="match status" value="2"/>
</dbReference>
<dbReference type="PANTHER" id="PTHR30399:SF1">
    <property type="entry name" value="UTP PYROPHOSPHATASE"/>
    <property type="match status" value="1"/>
</dbReference>
<dbReference type="AlphaFoldDB" id="A0A6L5XP73"/>
<evidence type="ECO:0000259" key="1">
    <source>
        <dbReference type="Pfam" id="PF01863"/>
    </source>
</evidence>
<reference evidence="2 3" key="1">
    <citation type="submission" date="2019-09" db="EMBL/GenBank/DDBJ databases">
        <title>In-depth cultivation of the pig gut microbiome towards novel bacterial diversity and tailored functional studies.</title>
        <authorList>
            <person name="Wylensek D."/>
            <person name="Hitch T.C.A."/>
            <person name="Clavel T."/>
        </authorList>
    </citation>
    <scope>NUCLEOTIDE SEQUENCE [LARGE SCALE GENOMIC DNA]</scope>
    <source>
        <strain evidence="2 3">PG-178-WT-4</strain>
    </source>
</reference>